<feature type="compositionally biased region" description="Basic and acidic residues" evidence="1">
    <location>
        <begin position="8"/>
        <end position="25"/>
    </location>
</feature>
<protein>
    <submittedName>
        <fullName evidence="2">Uncharacterized protein</fullName>
    </submittedName>
</protein>
<reference evidence="2" key="1">
    <citation type="submission" date="2020-02" db="EMBL/GenBank/DDBJ databases">
        <authorList>
            <person name="Meier V. D."/>
        </authorList>
    </citation>
    <scope>NUCLEOTIDE SEQUENCE</scope>
    <source>
        <strain evidence="2">AVDCRST_MAG49</strain>
    </source>
</reference>
<name>A0A6J4UDR0_9BACT</name>
<accession>A0A6J4UDR0</accession>
<organism evidence="2">
    <name type="scientific">uncultured Thermomicrobiales bacterium</name>
    <dbReference type="NCBI Taxonomy" id="1645740"/>
    <lineage>
        <taxon>Bacteria</taxon>
        <taxon>Pseudomonadati</taxon>
        <taxon>Thermomicrobiota</taxon>
        <taxon>Thermomicrobia</taxon>
        <taxon>Thermomicrobiales</taxon>
        <taxon>environmental samples</taxon>
    </lineage>
</organism>
<gene>
    <name evidence="2" type="ORF">AVDCRST_MAG49-1488</name>
</gene>
<proteinExistence type="predicted"/>
<evidence type="ECO:0000313" key="2">
    <source>
        <dbReference type="EMBL" id="CAA9547239.1"/>
    </source>
</evidence>
<feature type="region of interest" description="Disordered" evidence="1">
    <location>
        <begin position="1"/>
        <end position="41"/>
    </location>
</feature>
<sequence>MEYSLWSCRERDGGRDRPGKSDRGGATRLAPATDGVADGPV</sequence>
<dbReference type="AlphaFoldDB" id="A0A6J4UDR0"/>
<evidence type="ECO:0000256" key="1">
    <source>
        <dbReference type="SAM" id="MobiDB-lite"/>
    </source>
</evidence>
<dbReference type="EMBL" id="CADCWG010000086">
    <property type="protein sequence ID" value="CAA9547239.1"/>
    <property type="molecule type" value="Genomic_DNA"/>
</dbReference>